<keyword evidence="3" id="KW-0812">Transmembrane</keyword>
<dbReference type="HOGENOM" id="CLU_065817_0_0_6"/>
<keyword evidence="3" id="KW-1133">Transmembrane helix</keyword>
<evidence type="ECO:0000259" key="4">
    <source>
        <dbReference type="PROSITE" id="PS50930"/>
    </source>
</evidence>
<dbReference type="AlphaFoldDB" id="Q5GYU3"/>
<dbReference type="PROSITE" id="PS50930">
    <property type="entry name" value="HTH_LYTTR"/>
    <property type="match status" value="1"/>
</dbReference>
<protein>
    <submittedName>
        <fullName evidence="5">Regulatory protein</fullName>
    </submittedName>
</protein>
<dbReference type="InterPro" id="IPR007492">
    <property type="entry name" value="LytTR_DNA-bd_dom"/>
</dbReference>
<dbReference type="GO" id="GO:0003677">
    <property type="term" value="F:DNA binding"/>
    <property type="evidence" value="ECO:0007669"/>
    <property type="project" value="InterPro"/>
</dbReference>
<keyword evidence="6" id="KW-1185">Reference proteome</keyword>
<reference evidence="5 6" key="1">
    <citation type="journal article" date="2005" name="Nucleic Acids Res.">
        <title>The genome sequence of Xanthomonas oryzae pathovar oryzae KACC10331, the bacterial blight pathogen of rice.</title>
        <authorList>
            <person name="Lee B.M."/>
            <person name="Park Y.J."/>
            <person name="Park D.S."/>
            <person name="Kang H.W."/>
            <person name="Kim J.G."/>
            <person name="Song E.S."/>
            <person name="Park I.C."/>
            <person name="Yoon U.H."/>
            <person name="Hahn J.H."/>
            <person name="Koo B.S."/>
            <person name="Lee G.B."/>
            <person name="Kim H."/>
            <person name="Park H.S."/>
            <person name="Yoon K.O."/>
            <person name="Kim J.H."/>
            <person name="Jung C.H."/>
            <person name="Koh N.H."/>
            <person name="Seo J.S."/>
            <person name="Go S.J."/>
        </authorList>
    </citation>
    <scope>NUCLEOTIDE SEQUENCE [LARGE SCALE GENOMIC DNA]</scope>
    <source>
        <strain evidence="6">KACC10331 / KXO85</strain>
    </source>
</reference>
<evidence type="ECO:0000256" key="3">
    <source>
        <dbReference type="SAM" id="Phobius"/>
    </source>
</evidence>
<feature type="transmembrane region" description="Helical" evidence="3">
    <location>
        <begin position="122"/>
        <end position="141"/>
    </location>
</feature>
<keyword evidence="1" id="KW-0902">Two-component regulatory system</keyword>
<dbReference type="InterPro" id="IPR046947">
    <property type="entry name" value="LytR-like"/>
</dbReference>
<dbReference type="Pfam" id="PF04397">
    <property type="entry name" value="LytTR"/>
    <property type="match status" value="1"/>
</dbReference>
<evidence type="ECO:0000313" key="6">
    <source>
        <dbReference type="Proteomes" id="UP000006735"/>
    </source>
</evidence>
<feature type="transmembrane region" description="Helical" evidence="3">
    <location>
        <begin position="153"/>
        <end position="179"/>
    </location>
</feature>
<dbReference type="GO" id="GO:0000156">
    <property type="term" value="F:phosphorelay response regulator activity"/>
    <property type="evidence" value="ECO:0007669"/>
    <property type="project" value="InterPro"/>
</dbReference>
<evidence type="ECO:0000256" key="2">
    <source>
        <dbReference type="SAM" id="MobiDB-lite"/>
    </source>
</evidence>
<dbReference type="SMART" id="SM00850">
    <property type="entry name" value="LytTR"/>
    <property type="match status" value="1"/>
</dbReference>
<dbReference type="EMBL" id="AE013598">
    <property type="protein sequence ID" value="AAW76128.1"/>
    <property type="molecule type" value="Genomic_DNA"/>
</dbReference>
<organism evidence="5 6">
    <name type="scientific">Xanthomonas oryzae pv. oryzae (strain KACC10331 / KXO85)</name>
    <dbReference type="NCBI Taxonomy" id="291331"/>
    <lineage>
        <taxon>Bacteria</taxon>
        <taxon>Pseudomonadati</taxon>
        <taxon>Pseudomonadota</taxon>
        <taxon>Gammaproteobacteria</taxon>
        <taxon>Lysobacterales</taxon>
        <taxon>Lysobacteraceae</taxon>
        <taxon>Xanthomonas</taxon>
    </lineage>
</organism>
<keyword evidence="3" id="KW-0472">Membrane</keyword>
<dbReference type="STRING" id="291331.XOO2874"/>
<evidence type="ECO:0000256" key="1">
    <source>
        <dbReference type="ARBA" id="ARBA00023012"/>
    </source>
</evidence>
<dbReference type="KEGG" id="xoo:XOO2874"/>
<sequence>MHPALRPAQSVMSGVETPARSDQWCQPRDEWGRQGGRFRQLAQASMIGACQLWTCAMQSTGPRPPIIHHRAGRAAMRWAVVIWSLVFYLSALGNVWTAWLAARRDGQPIVVWQVLSWELSSATAALMLLPAVVWLCARWPLHADVWERRLPAYVIAALGWWLLHVAGMVVLRLLVYALAGAHYDFGGWLQWVYELSKDLRTFALLVAVQHTLAWYARRRQGEAHLLAAPDDGPPVEPLERPERFLVRKLGRDFLVATADIEWIQAAGNDVNLHLRGHDYPLRSTMAAIEAKLYPAVLVHIHRSYLVNLGQVQAIEPVDSGDARVHLRDATVLPCSRSHLAGLRAHAGQGTAAPKIDALVA</sequence>
<feature type="transmembrane region" description="Helical" evidence="3">
    <location>
        <begin position="78"/>
        <end position="102"/>
    </location>
</feature>
<accession>Q5GYU3</accession>
<dbReference type="Gene3D" id="2.40.50.1020">
    <property type="entry name" value="LytTr DNA-binding domain"/>
    <property type="match status" value="1"/>
</dbReference>
<proteinExistence type="predicted"/>
<name>Q5GYU3_XANOR</name>
<dbReference type="Proteomes" id="UP000006735">
    <property type="component" value="Chromosome"/>
</dbReference>
<evidence type="ECO:0000313" key="5">
    <source>
        <dbReference type="EMBL" id="AAW76128.1"/>
    </source>
</evidence>
<dbReference type="PANTHER" id="PTHR37299">
    <property type="entry name" value="TRANSCRIPTIONAL REGULATOR-RELATED"/>
    <property type="match status" value="1"/>
</dbReference>
<feature type="region of interest" description="Disordered" evidence="2">
    <location>
        <begin position="1"/>
        <end position="26"/>
    </location>
</feature>
<gene>
    <name evidence="5" type="primary">rpfD</name>
    <name evidence="5" type="ordered locus">XOO2874</name>
</gene>
<dbReference type="PANTHER" id="PTHR37299:SF1">
    <property type="entry name" value="STAGE 0 SPORULATION PROTEIN A HOMOLOG"/>
    <property type="match status" value="1"/>
</dbReference>
<feature type="domain" description="HTH LytTR-type" evidence="4">
    <location>
        <begin position="244"/>
        <end position="348"/>
    </location>
</feature>